<proteinExistence type="predicted"/>
<dbReference type="InterPro" id="IPR001650">
    <property type="entry name" value="Helicase_C-like"/>
</dbReference>
<dbReference type="Pfam" id="PF17191">
    <property type="entry name" value="RecG_wedge"/>
    <property type="match status" value="1"/>
</dbReference>
<dbReference type="CDD" id="cd17992">
    <property type="entry name" value="DEXHc_RecG"/>
    <property type="match status" value="1"/>
</dbReference>
<keyword evidence="6" id="KW-0238">DNA-binding</keyword>
<dbReference type="GO" id="GO:0006281">
    <property type="term" value="P:DNA repair"/>
    <property type="evidence" value="ECO:0007669"/>
    <property type="project" value="UniProtKB-KW"/>
</dbReference>
<protein>
    <recommendedName>
        <fullName evidence="8">Probable DNA 3'-5' helicase RecG</fullName>
    </recommendedName>
</protein>
<keyword evidence="2" id="KW-0227">DNA damage</keyword>
<keyword evidence="1" id="KW-0547">Nucleotide-binding</keyword>
<keyword evidence="5" id="KW-0067">ATP-binding</keyword>
<dbReference type="EMBL" id="CAFAAK010000023">
    <property type="protein sequence ID" value="CAB4794073.1"/>
    <property type="molecule type" value="Genomic_DNA"/>
</dbReference>
<keyword evidence="3" id="KW-0378">Hydrolase</keyword>
<keyword evidence="4" id="KW-0347">Helicase</keyword>
<dbReference type="PANTHER" id="PTHR47964:SF1">
    <property type="entry name" value="ATP-DEPENDENT DNA HELICASE HOMOLOG RECG, CHLOROPLASTIC"/>
    <property type="match status" value="1"/>
</dbReference>
<dbReference type="SUPFAM" id="SSF52540">
    <property type="entry name" value="P-loop containing nucleoside triphosphate hydrolases"/>
    <property type="match status" value="2"/>
</dbReference>
<reference evidence="11" key="1">
    <citation type="submission" date="2020-05" db="EMBL/GenBank/DDBJ databases">
        <authorList>
            <person name="Chiriac C."/>
            <person name="Salcher M."/>
            <person name="Ghai R."/>
            <person name="Kavagutti S V."/>
        </authorList>
    </citation>
    <scope>NUCLEOTIDE SEQUENCE</scope>
</reference>
<dbReference type="SMART" id="SM00487">
    <property type="entry name" value="DEXDc"/>
    <property type="match status" value="1"/>
</dbReference>
<keyword evidence="7" id="KW-0234">DNA repair</keyword>
<evidence type="ECO:0000256" key="3">
    <source>
        <dbReference type="ARBA" id="ARBA00022801"/>
    </source>
</evidence>
<evidence type="ECO:0000256" key="4">
    <source>
        <dbReference type="ARBA" id="ARBA00022806"/>
    </source>
</evidence>
<feature type="domain" description="Helicase C-terminal" evidence="10">
    <location>
        <begin position="512"/>
        <end position="697"/>
    </location>
</feature>
<dbReference type="GO" id="GO:0003678">
    <property type="term" value="F:DNA helicase activity"/>
    <property type="evidence" value="ECO:0007669"/>
    <property type="project" value="TreeGrafter"/>
</dbReference>
<gene>
    <name evidence="11" type="ORF">UFOPK3024_00204</name>
</gene>
<name>A0A6J6XE52_9ZZZZ</name>
<dbReference type="InterPro" id="IPR014001">
    <property type="entry name" value="Helicase_ATP-bd"/>
</dbReference>
<dbReference type="Gene3D" id="2.40.50.140">
    <property type="entry name" value="Nucleic acid-binding proteins"/>
    <property type="match status" value="1"/>
</dbReference>
<dbReference type="GO" id="GO:0016787">
    <property type="term" value="F:hydrolase activity"/>
    <property type="evidence" value="ECO:0007669"/>
    <property type="project" value="UniProtKB-KW"/>
</dbReference>
<dbReference type="GO" id="GO:0005524">
    <property type="term" value="F:ATP binding"/>
    <property type="evidence" value="ECO:0007669"/>
    <property type="project" value="UniProtKB-KW"/>
</dbReference>
<dbReference type="InterPro" id="IPR012340">
    <property type="entry name" value="NA-bd_OB-fold"/>
</dbReference>
<dbReference type="InterPro" id="IPR033454">
    <property type="entry name" value="RecG_wedge"/>
</dbReference>
<evidence type="ECO:0000256" key="5">
    <source>
        <dbReference type="ARBA" id="ARBA00022840"/>
    </source>
</evidence>
<evidence type="ECO:0000256" key="1">
    <source>
        <dbReference type="ARBA" id="ARBA00022741"/>
    </source>
</evidence>
<evidence type="ECO:0000313" key="11">
    <source>
        <dbReference type="EMBL" id="CAB4794073.1"/>
    </source>
</evidence>
<sequence>MALGVDSLLAPTVVSAARPEYQKADPVPFDEPLEKLFGAPTAKALAKGIGVLTVGDLLAHYPRRYAERGELTDFASLALDEQVTVMARVERVNQRRMQNRKGSILDVVVTDGTSRLALTWFNQPWHAKKLTVGRVGLFSGKVGEYRGKRQLSNAEYQLMAQDGDELGALDLEDVVDENAVAEFAGAIIPVYPASASLPTWRIAKCAGMVLDTLGEIADPLPDDIRTQRDLMGLREALIGIHRPQSLVEAQSSRERLTFDEAFVLQTVLAQQRAALDRRIAIARPERADGLLATFDQRLPFELTAGQQVVAGVIAAELARPHPMHRLLQGEVGSGKTVVALRAMLSVVDSGGQAALLAPTEVLAQQHFRSITSLMGELAGAGTLGSTDHSTSVVLLTGSTPAATRKKVLADIASGTAGIIIGTHALLQDSVEFGDLGLLVVDEQHRFGVEQRAALTQRSDVVPHVLVMTATPIPRTVAMTIFGDLETSTLTELPAGRAAITSHVVPTADKPHFLDRAWERVREEVAKGHQAYVVCPRIGDDAASEPSSDELVPFELHDQVPDAQESAYETASVLHLYDDLSNGALSSLRVAMLHGRMKPDAKDAVMRDFADGKVDVLVATTVIEVGVDVSNATVMVIMDADRFGVSQLHQLRGRVGRGSAAGLCLLVTHFEADAPPRLRLEAVAQTHDGFALSRLDLEHRREGDVLGASQSGRRSSLRLLSVLRDEEVIVAARDAATALIDSDPELAAHPALAHVVHQAVSDGVEFLDKT</sequence>
<dbReference type="InterPro" id="IPR027417">
    <property type="entry name" value="P-loop_NTPase"/>
</dbReference>
<evidence type="ECO:0000259" key="9">
    <source>
        <dbReference type="PROSITE" id="PS51192"/>
    </source>
</evidence>
<dbReference type="SUPFAM" id="SSF50249">
    <property type="entry name" value="Nucleic acid-binding proteins"/>
    <property type="match status" value="1"/>
</dbReference>
<dbReference type="SMART" id="SM00490">
    <property type="entry name" value="HELICc"/>
    <property type="match status" value="1"/>
</dbReference>
<evidence type="ECO:0000256" key="8">
    <source>
        <dbReference type="ARBA" id="ARBA00049819"/>
    </source>
</evidence>
<dbReference type="InterPro" id="IPR045562">
    <property type="entry name" value="RecG_dom3_C"/>
</dbReference>
<dbReference type="InterPro" id="IPR011545">
    <property type="entry name" value="DEAD/DEAH_box_helicase_dom"/>
</dbReference>
<accession>A0A6J6XE52</accession>
<dbReference type="InterPro" id="IPR047112">
    <property type="entry name" value="RecG/Mfd"/>
</dbReference>
<dbReference type="PROSITE" id="PS51192">
    <property type="entry name" value="HELICASE_ATP_BIND_1"/>
    <property type="match status" value="1"/>
</dbReference>
<evidence type="ECO:0000256" key="2">
    <source>
        <dbReference type="ARBA" id="ARBA00022763"/>
    </source>
</evidence>
<dbReference type="Pfam" id="PF00270">
    <property type="entry name" value="DEAD"/>
    <property type="match status" value="1"/>
</dbReference>
<evidence type="ECO:0000259" key="10">
    <source>
        <dbReference type="PROSITE" id="PS51194"/>
    </source>
</evidence>
<dbReference type="PANTHER" id="PTHR47964">
    <property type="entry name" value="ATP-DEPENDENT DNA HELICASE HOMOLOG RECG, CHLOROPLASTIC"/>
    <property type="match status" value="1"/>
</dbReference>
<dbReference type="Gene3D" id="3.40.50.300">
    <property type="entry name" value="P-loop containing nucleotide triphosphate hydrolases"/>
    <property type="match status" value="2"/>
</dbReference>
<feature type="domain" description="Helicase ATP-binding" evidence="9">
    <location>
        <begin position="316"/>
        <end position="489"/>
    </location>
</feature>
<evidence type="ECO:0000256" key="7">
    <source>
        <dbReference type="ARBA" id="ARBA00023204"/>
    </source>
</evidence>
<dbReference type="PROSITE" id="PS51194">
    <property type="entry name" value="HELICASE_CTER"/>
    <property type="match status" value="1"/>
</dbReference>
<dbReference type="Pfam" id="PF00271">
    <property type="entry name" value="Helicase_C"/>
    <property type="match status" value="1"/>
</dbReference>
<dbReference type="Pfam" id="PF19833">
    <property type="entry name" value="RecG_dom3_C"/>
    <property type="match status" value="1"/>
</dbReference>
<organism evidence="11">
    <name type="scientific">freshwater metagenome</name>
    <dbReference type="NCBI Taxonomy" id="449393"/>
    <lineage>
        <taxon>unclassified sequences</taxon>
        <taxon>metagenomes</taxon>
        <taxon>ecological metagenomes</taxon>
    </lineage>
</organism>
<dbReference type="GO" id="GO:0003677">
    <property type="term" value="F:DNA binding"/>
    <property type="evidence" value="ECO:0007669"/>
    <property type="project" value="UniProtKB-KW"/>
</dbReference>
<dbReference type="NCBIfam" id="NF008167">
    <property type="entry name" value="PRK10917.2-1"/>
    <property type="match status" value="1"/>
</dbReference>
<dbReference type="CDD" id="cd04488">
    <property type="entry name" value="RecG_wedge_OBF"/>
    <property type="match status" value="1"/>
</dbReference>
<evidence type="ECO:0000256" key="6">
    <source>
        <dbReference type="ARBA" id="ARBA00023125"/>
    </source>
</evidence>
<dbReference type="AlphaFoldDB" id="A0A6J6XE52"/>